<evidence type="ECO:0008006" key="4">
    <source>
        <dbReference type="Google" id="ProtNLM"/>
    </source>
</evidence>
<evidence type="ECO:0000313" key="2">
    <source>
        <dbReference type="EMBL" id="OGY66959.1"/>
    </source>
</evidence>
<accession>A0A1G1ZR84</accession>
<comment type="caution">
    <text evidence="2">The sequence shown here is derived from an EMBL/GenBank/DDBJ whole genome shotgun (WGS) entry which is preliminary data.</text>
</comment>
<dbReference type="EMBL" id="MHJL01000032">
    <property type="protein sequence ID" value="OGY66959.1"/>
    <property type="molecule type" value="Genomic_DNA"/>
</dbReference>
<dbReference type="AlphaFoldDB" id="A0A1G1ZR84"/>
<proteinExistence type="predicted"/>
<evidence type="ECO:0000256" key="1">
    <source>
        <dbReference type="SAM" id="Phobius"/>
    </source>
</evidence>
<gene>
    <name evidence="2" type="ORF">A3I24_00565</name>
</gene>
<keyword evidence="1" id="KW-1133">Transmembrane helix</keyword>
<reference evidence="2 3" key="1">
    <citation type="journal article" date="2016" name="Nat. Commun.">
        <title>Thousands of microbial genomes shed light on interconnected biogeochemical processes in an aquifer system.</title>
        <authorList>
            <person name="Anantharaman K."/>
            <person name="Brown C.T."/>
            <person name="Hug L.A."/>
            <person name="Sharon I."/>
            <person name="Castelle C.J."/>
            <person name="Probst A.J."/>
            <person name="Thomas B.C."/>
            <person name="Singh A."/>
            <person name="Wilkins M.J."/>
            <person name="Karaoz U."/>
            <person name="Brodie E.L."/>
            <person name="Williams K.H."/>
            <person name="Hubbard S.S."/>
            <person name="Banfield J.F."/>
        </authorList>
    </citation>
    <scope>NUCLEOTIDE SEQUENCE [LARGE SCALE GENOMIC DNA]</scope>
</reference>
<keyword evidence="1" id="KW-0472">Membrane</keyword>
<name>A0A1G1ZR84_9BACT</name>
<evidence type="ECO:0000313" key="3">
    <source>
        <dbReference type="Proteomes" id="UP000177690"/>
    </source>
</evidence>
<organism evidence="2 3">
    <name type="scientific">Candidatus Harrisonbacteria bacterium RIFCSPLOWO2_02_FULL_41_13b</name>
    <dbReference type="NCBI Taxonomy" id="1798409"/>
    <lineage>
        <taxon>Bacteria</taxon>
        <taxon>Candidatus Harrisoniibacteriota</taxon>
    </lineage>
</organism>
<dbReference type="Proteomes" id="UP000177690">
    <property type="component" value="Unassembled WGS sequence"/>
</dbReference>
<protein>
    <recommendedName>
        <fullName evidence="4">DUF11 domain-containing protein</fullName>
    </recommendedName>
</protein>
<sequence length="572" mass="62182">MFSRYKRLFIVLGGIALVLLVTIIFLWIQSRRASGLGIAFDAPDQVLVGVPFEVSVNIANDSSSVLRDARLNLSLPEGVVFVGKSEDKNVEFKDIGNLGEGSLAQEKFQLMVLGGENTVKEIQANVVYSPTSIGSKFEKEASLDLAVGGFGLPLDIVTPTKVFSGEDFETVISFKNSSDLDYEDLKLSIEYPPVFNFIKSSAELENAHREWYVGGLRKGSNNELKITGNLIGPDNAFFNLAVFIDGEFSGQRYKISAGTATISIAASPLSLRIALNDSQEYIAKAGDLLRYTITYINNTDIGLKDGIIRAQLKGEMFDFSGLNTRAAYSSVNNTLTWNVSNTPGLALIGPGESGTVTFEIKTKLSYPIRRLNDKNFTLQVLGQIESPTVPYFVSAKKTISSLTFETKVAGQIKVDAKAYFRDASAGIVNEGPFPPRVSQKTNFTVHWLITNFGTDVSGIKARAFLGPNVRITGVTKSNSGILPIYDSQTQEVVWEIDKIIATRGVVGEPLEAIFQIEAIPSSPNVFWPLIQETTLIATDDFTNTALISRDAGITTALPDDSTVSSSQGLVKE</sequence>
<keyword evidence="1" id="KW-0812">Transmembrane</keyword>
<feature type="transmembrane region" description="Helical" evidence="1">
    <location>
        <begin position="7"/>
        <end position="28"/>
    </location>
</feature>
<dbReference type="STRING" id="1798409.A3I24_00565"/>